<sequence>MSTLVSYAVVAGLRDWTLAHHDLAYAPFGSAALLHAAARCRAGGLGPWLDNVPLLLRTSQDVFALARIAQERAGQPIDDDALERWSGLLALSLDPGMQLDIIDDLGDRGMQRALRQLLSDIIRAPGRALEREMLWRIRDAGIDNGDYDLATGAQRRLATRDPHSRVEWMVLGEVQASGGDYDGAERSLRTALSLEPDDRPTIERLDAVLTRNFAGFAIRTGFGSSRDRILRRTARLERFAAASGKTKS</sequence>
<name>A0A7W9BTH3_9SPHN</name>
<dbReference type="EMBL" id="JACIJR010000005">
    <property type="protein sequence ID" value="MBB5729838.1"/>
    <property type="molecule type" value="Genomic_DNA"/>
</dbReference>
<protein>
    <submittedName>
        <fullName evidence="2">Tetratricopeptide (TPR) repeat protein</fullName>
    </submittedName>
</protein>
<evidence type="ECO:0000256" key="1">
    <source>
        <dbReference type="PROSITE-ProRule" id="PRU00339"/>
    </source>
</evidence>
<feature type="repeat" description="TPR" evidence="1">
    <location>
        <begin position="165"/>
        <end position="198"/>
    </location>
</feature>
<dbReference type="PROSITE" id="PS50005">
    <property type="entry name" value="TPR"/>
    <property type="match status" value="1"/>
</dbReference>
<keyword evidence="3" id="KW-1185">Reference proteome</keyword>
<comment type="caution">
    <text evidence="2">The sequence shown here is derived from an EMBL/GenBank/DDBJ whole genome shotgun (WGS) entry which is preliminary data.</text>
</comment>
<keyword evidence="1" id="KW-0802">TPR repeat</keyword>
<evidence type="ECO:0000313" key="3">
    <source>
        <dbReference type="Proteomes" id="UP000546701"/>
    </source>
</evidence>
<evidence type="ECO:0000313" key="2">
    <source>
        <dbReference type="EMBL" id="MBB5729838.1"/>
    </source>
</evidence>
<dbReference type="RefSeq" id="WP_157176010.1">
    <property type="nucleotide sequence ID" value="NZ_BMJP01000003.1"/>
</dbReference>
<dbReference type="SUPFAM" id="SSF48452">
    <property type="entry name" value="TPR-like"/>
    <property type="match status" value="1"/>
</dbReference>
<gene>
    <name evidence="2" type="ORF">FHS99_002334</name>
</gene>
<dbReference type="AlphaFoldDB" id="A0A7W9BTH3"/>
<dbReference type="Gene3D" id="1.25.40.10">
    <property type="entry name" value="Tetratricopeptide repeat domain"/>
    <property type="match status" value="1"/>
</dbReference>
<dbReference type="InterPro" id="IPR019734">
    <property type="entry name" value="TPR_rpt"/>
</dbReference>
<dbReference type="Proteomes" id="UP000546701">
    <property type="component" value="Unassembled WGS sequence"/>
</dbReference>
<dbReference type="InterPro" id="IPR011990">
    <property type="entry name" value="TPR-like_helical_dom_sf"/>
</dbReference>
<organism evidence="2 3">
    <name type="scientific">Sphingomonas prati</name>
    <dbReference type="NCBI Taxonomy" id="1843237"/>
    <lineage>
        <taxon>Bacteria</taxon>
        <taxon>Pseudomonadati</taxon>
        <taxon>Pseudomonadota</taxon>
        <taxon>Alphaproteobacteria</taxon>
        <taxon>Sphingomonadales</taxon>
        <taxon>Sphingomonadaceae</taxon>
        <taxon>Sphingomonas</taxon>
    </lineage>
</organism>
<dbReference type="OrthoDB" id="9815847at2"/>
<accession>A0A7W9BTH3</accession>
<proteinExistence type="predicted"/>
<reference evidence="2 3" key="1">
    <citation type="submission" date="2020-08" db="EMBL/GenBank/DDBJ databases">
        <title>Genomic Encyclopedia of Type Strains, Phase IV (KMG-IV): sequencing the most valuable type-strain genomes for metagenomic binning, comparative biology and taxonomic classification.</title>
        <authorList>
            <person name="Goeker M."/>
        </authorList>
    </citation>
    <scope>NUCLEOTIDE SEQUENCE [LARGE SCALE GENOMIC DNA]</scope>
    <source>
        <strain evidence="2 3">DSM 103336</strain>
    </source>
</reference>